<gene>
    <name evidence="4" type="ORF">NSA47_01110</name>
</gene>
<dbReference type="Proteomes" id="UP001205748">
    <property type="component" value="Unassembled WGS sequence"/>
</dbReference>
<dbReference type="AlphaFoldDB" id="A0AAE3HE81"/>
<accession>A0AAE3HE81</accession>
<dbReference type="RefSeq" id="WP_257528992.1">
    <property type="nucleotide sequence ID" value="NZ_JANKAS010000001.1"/>
</dbReference>
<dbReference type="PANTHER" id="PTHR10584">
    <property type="entry name" value="SUGAR KINASE"/>
    <property type="match status" value="1"/>
</dbReference>
<sequence length="217" mass="24224">MNIVVCNTLKNVMINLRQLGLNPIGLEQTESLHDIPEELDGVILDGNWPYRPLANLLEEAREHSLITSIDHIPEEDKVNKKRLLEDIDIFCPNKDEMIHLCGETCTTLDEMHREIKNIIERGTRAIAVTMGNDGVFFATKKIRKLIPAYIVAVADEEGAGDAFIAGIFYGLSKNYSMEKSIHCGIAAGSITVASYGDTAFELKPENLENIIENRVKK</sequence>
<dbReference type="GO" id="GO:0016301">
    <property type="term" value="F:kinase activity"/>
    <property type="evidence" value="ECO:0007669"/>
    <property type="project" value="UniProtKB-KW"/>
</dbReference>
<comment type="caution">
    <text evidence="4">The sequence shown here is derived from an EMBL/GenBank/DDBJ whole genome shotgun (WGS) entry which is preliminary data.</text>
</comment>
<evidence type="ECO:0000256" key="2">
    <source>
        <dbReference type="ARBA" id="ARBA00022777"/>
    </source>
</evidence>
<evidence type="ECO:0000313" key="4">
    <source>
        <dbReference type="EMBL" id="MCR1897589.1"/>
    </source>
</evidence>
<evidence type="ECO:0000313" key="5">
    <source>
        <dbReference type="Proteomes" id="UP001205748"/>
    </source>
</evidence>
<feature type="domain" description="Carbohydrate kinase PfkB" evidence="3">
    <location>
        <begin position="73"/>
        <end position="199"/>
    </location>
</feature>
<keyword evidence="2 4" id="KW-0418">Kinase</keyword>
<dbReference type="InterPro" id="IPR029056">
    <property type="entry name" value="Ribokinase-like"/>
</dbReference>
<evidence type="ECO:0000256" key="1">
    <source>
        <dbReference type="ARBA" id="ARBA00022679"/>
    </source>
</evidence>
<dbReference type="Gene3D" id="3.40.1190.20">
    <property type="match status" value="1"/>
</dbReference>
<name>A0AAE3HE81_9FIRM</name>
<reference evidence="4" key="1">
    <citation type="submission" date="2022-07" db="EMBL/GenBank/DDBJ databases">
        <title>Enhanced cultured diversity of the mouse gut microbiota enables custom-made synthetic communities.</title>
        <authorList>
            <person name="Afrizal A."/>
        </authorList>
    </citation>
    <scope>NUCLEOTIDE SEQUENCE</scope>
    <source>
        <strain evidence="4">DSM 28593</strain>
    </source>
</reference>
<proteinExistence type="predicted"/>
<keyword evidence="1" id="KW-0808">Transferase</keyword>
<evidence type="ECO:0000259" key="3">
    <source>
        <dbReference type="Pfam" id="PF00294"/>
    </source>
</evidence>
<dbReference type="InterPro" id="IPR011611">
    <property type="entry name" value="PfkB_dom"/>
</dbReference>
<dbReference type="Pfam" id="PF00294">
    <property type="entry name" value="PfkB"/>
    <property type="match status" value="1"/>
</dbReference>
<keyword evidence="5" id="KW-1185">Reference proteome</keyword>
<organism evidence="4 5">
    <name type="scientific">Irregularibacter muris</name>
    <dbReference type="NCBI Taxonomy" id="1796619"/>
    <lineage>
        <taxon>Bacteria</taxon>
        <taxon>Bacillati</taxon>
        <taxon>Bacillota</taxon>
        <taxon>Clostridia</taxon>
        <taxon>Eubacteriales</taxon>
        <taxon>Eubacteriaceae</taxon>
        <taxon>Irregularibacter</taxon>
    </lineage>
</organism>
<dbReference type="EMBL" id="JANKAS010000001">
    <property type="protein sequence ID" value="MCR1897589.1"/>
    <property type="molecule type" value="Genomic_DNA"/>
</dbReference>
<dbReference type="PANTHER" id="PTHR10584:SF166">
    <property type="entry name" value="RIBOKINASE"/>
    <property type="match status" value="1"/>
</dbReference>
<dbReference type="SUPFAM" id="SSF53613">
    <property type="entry name" value="Ribokinase-like"/>
    <property type="match status" value="1"/>
</dbReference>
<protein>
    <submittedName>
        <fullName evidence="4">PfkB family carbohydrate kinase</fullName>
    </submittedName>
</protein>